<evidence type="ECO:0000313" key="1">
    <source>
        <dbReference type="EMBL" id="BAV99478.1"/>
    </source>
</evidence>
<dbReference type="KEGG" id="lem:LEN_3991"/>
<organism evidence="1 2">
    <name type="scientific">Lysobacter enzymogenes</name>
    <dbReference type="NCBI Taxonomy" id="69"/>
    <lineage>
        <taxon>Bacteria</taxon>
        <taxon>Pseudomonadati</taxon>
        <taxon>Pseudomonadota</taxon>
        <taxon>Gammaproteobacteria</taxon>
        <taxon>Lysobacterales</taxon>
        <taxon>Lysobacteraceae</taxon>
        <taxon>Lysobacter</taxon>
    </lineage>
</organism>
<dbReference type="RefSeq" id="WP_145960169.1">
    <property type="nucleotide sequence ID" value="NZ_AP014940.1"/>
</dbReference>
<reference evidence="1 2" key="1">
    <citation type="journal article" date="2017" name="DNA Res.">
        <title>Complete genome sequence and expression profile of the commercial lytic enzyme producer Lysobacter enzymogenes M497-1.</title>
        <authorList>
            <person name="Takami H."/>
            <person name="Toyoda A."/>
            <person name="Uchiyama I."/>
            <person name="Itoh T."/>
            <person name="Takaki Y."/>
            <person name="Arai W."/>
            <person name="Nishi S."/>
            <person name="Kawai M."/>
            <person name="Shinya K."/>
            <person name="Ikeda H."/>
        </authorList>
    </citation>
    <scope>NUCLEOTIDE SEQUENCE [LARGE SCALE GENOMIC DNA]</scope>
    <source>
        <strain evidence="1 2">M497-1</strain>
    </source>
</reference>
<dbReference type="Proteomes" id="UP000218824">
    <property type="component" value="Chromosome"/>
</dbReference>
<proteinExistence type="predicted"/>
<dbReference type="EMBL" id="AP014940">
    <property type="protein sequence ID" value="BAV99478.1"/>
    <property type="molecule type" value="Genomic_DNA"/>
</dbReference>
<dbReference type="GeneID" id="83066735"/>
<gene>
    <name evidence="1" type="ORF">LEN_3991</name>
</gene>
<dbReference type="AlphaFoldDB" id="A0AAU9AQ05"/>
<protein>
    <submittedName>
        <fullName evidence="1">Uncharacterized protein</fullName>
    </submittedName>
</protein>
<evidence type="ECO:0000313" key="2">
    <source>
        <dbReference type="Proteomes" id="UP000218824"/>
    </source>
</evidence>
<sequence length="63" mass="7304">MALKSLDPRVRGDDGVEWRGETRLSRNLRAIKPTYREPTYRHSRERGLCFTSAKPNIQGFIEA</sequence>
<accession>A0AAU9AQ05</accession>
<name>A0AAU9AQ05_LYSEN</name>